<dbReference type="GO" id="GO:0042910">
    <property type="term" value="F:xenobiotic transmembrane transporter activity"/>
    <property type="evidence" value="ECO:0007669"/>
    <property type="project" value="TreeGrafter"/>
</dbReference>
<feature type="transmembrane region" description="Helical" evidence="1">
    <location>
        <begin position="115"/>
        <end position="142"/>
    </location>
</feature>
<keyword evidence="1" id="KW-0472">Membrane</keyword>
<keyword evidence="3" id="KW-1185">Reference proteome</keyword>
<gene>
    <name evidence="2" type="ORF">HE1_00835</name>
</gene>
<evidence type="ECO:0000313" key="3">
    <source>
        <dbReference type="Proteomes" id="UP000024842"/>
    </source>
</evidence>
<dbReference type="Proteomes" id="UP000024842">
    <property type="component" value="Unassembled WGS sequence"/>
</dbReference>
<evidence type="ECO:0000256" key="1">
    <source>
        <dbReference type="SAM" id="Phobius"/>
    </source>
</evidence>
<feature type="transmembrane region" description="Helical" evidence="1">
    <location>
        <begin position="42"/>
        <end position="61"/>
    </location>
</feature>
<keyword evidence="1" id="KW-0812">Transmembrane</keyword>
<dbReference type="AlphaFoldDB" id="A0A023DZN8"/>
<dbReference type="InterPro" id="IPR001036">
    <property type="entry name" value="Acrflvin-R"/>
</dbReference>
<dbReference type="GO" id="GO:0005886">
    <property type="term" value="C:plasma membrane"/>
    <property type="evidence" value="ECO:0007669"/>
    <property type="project" value="TreeGrafter"/>
</dbReference>
<dbReference type="PANTHER" id="PTHR32063">
    <property type="match status" value="1"/>
</dbReference>
<name>A0A023DZN8_9PROT</name>
<dbReference type="STRING" id="1427503.HE1_00835"/>
<proteinExistence type="predicted"/>
<dbReference type="OrthoDB" id="9807350at2"/>
<dbReference type="PRINTS" id="PR00702">
    <property type="entry name" value="ACRIFLAVINRP"/>
</dbReference>
<evidence type="ECO:0000313" key="2">
    <source>
        <dbReference type="EMBL" id="GAJ46500.1"/>
    </source>
</evidence>
<dbReference type="SUPFAM" id="SSF82866">
    <property type="entry name" value="Multidrug efflux transporter AcrB transmembrane domain"/>
    <property type="match status" value="1"/>
</dbReference>
<feature type="transmembrane region" description="Helical" evidence="1">
    <location>
        <begin position="82"/>
        <end position="103"/>
    </location>
</feature>
<organism evidence="2 3">
    <name type="scientific">Holospora elegans E1</name>
    <dbReference type="NCBI Taxonomy" id="1427503"/>
    <lineage>
        <taxon>Bacteria</taxon>
        <taxon>Pseudomonadati</taxon>
        <taxon>Pseudomonadota</taxon>
        <taxon>Alphaproteobacteria</taxon>
        <taxon>Holosporales</taxon>
        <taxon>Holosporaceae</taxon>
        <taxon>Holospora</taxon>
    </lineage>
</organism>
<protein>
    <submittedName>
        <fullName evidence="2">Putative transporter</fullName>
    </submittedName>
</protein>
<reference evidence="2 3" key="1">
    <citation type="journal article" date="2014" name="FEMS Microbiol. Lett.">
        <title>Draft genome sequences of three Holospora species (Holospora obtusa, Holospora undulata, and Holospora elegans), endonuclear symbiotic bacteria of the ciliate Paramecium caudatum.</title>
        <authorList>
            <person name="Dohra H."/>
            <person name="Tanaka K."/>
            <person name="Suzuki T."/>
            <person name="Fujishima M."/>
            <person name="Suzuki H."/>
        </authorList>
    </citation>
    <scope>NUCLEOTIDE SEQUENCE [LARGE SCALE GENOMIC DNA]</scope>
    <source>
        <strain evidence="2 3">E1</strain>
    </source>
</reference>
<dbReference type="EMBL" id="BAUP01000104">
    <property type="protein sequence ID" value="GAJ46500.1"/>
    <property type="molecule type" value="Genomic_DNA"/>
</dbReference>
<accession>A0A023DZN8</accession>
<dbReference type="Gene3D" id="1.20.1640.10">
    <property type="entry name" value="Multidrug efflux transporter AcrB transmembrane domain"/>
    <property type="match status" value="1"/>
</dbReference>
<keyword evidence="1" id="KW-1133">Transmembrane helix</keyword>
<feature type="transmembrane region" description="Helical" evidence="1">
    <location>
        <begin position="12"/>
        <end position="36"/>
    </location>
</feature>
<dbReference type="PANTHER" id="PTHR32063:SF23">
    <property type="entry name" value="HAE1 FAMILY EFFLLUX PUMP PERMEASE COMPONENT"/>
    <property type="match status" value="1"/>
</dbReference>
<comment type="caution">
    <text evidence="2">The sequence shown here is derived from an EMBL/GenBank/DDBJ whole genome shotgun (WGS) entry which is preliminary data.</text>
</comment>
<dbReference type="Pfam" id="PF00873">
    <property type="entry name" value="ACR_tran"/>
    <property type="match status" value="1"/>
</dbReference>
<sequence>MSAQFESFLSPLIIMITVPLALAGGVLTLSLVLGIISIYGQIGLITLIGLITKHGILLVDFSDQAQRSGLPLKEAILQGCRLRLRPILMTTLAMVLGAIPLAFSQGPGYEARQQIGWVITGGMTIGTLFTLFVIPCVLFFFMTMKEKFYKNK</sequence>